<dbReference type="GeneID" id="108564478"/>
<dbReference type="Proteomes" id="UP000695000">
    <property type="component" value="Unplaced"/>
</dbReference>
<evidence type="ECO:0000256" key="1">
    <source>
        <dbReference type="PROSITE-ProRule" id="PRU00221"/>
    </source>
</evidence>
<dbReference type="SUPFAM" id="SSF50978">
    <property type="entry name" value="WD40 repeat-like"/>
    <property type="match status" value="1"/>
</dbReference>
<dbReference type="InterPro" id="IPR015943">
    <property type="entry name" value="WD40/YVTN_repeat-like_dom_sf"/>
</dbReference>
<accession>A0ABM1MWS8</accession>
<sequence>MGDYNDSSASSSLSGDDESEATYYAEIFQRLLSRYTNNRLPVCYDANSDYYSGGPPKLKHKPNTMKLDASDFYYSTKLNTTSTNKRRNLRPVPNTASLLSNREIGQLPNNHFSRASRCQIYNNYLPNKMEKMDTYRDKVFCGQFSKDGKYFITAAQDKQIRVYKTDGGKYTLFREFQARDIGWSIIDVAFSPNGEEFVYSTWSTTLHICSVNGDPEKQEPLCLLNSVRRFCTFSLSFSSDGKEIMGGANDGILYIYDREAKATTVKICAHEFDVNSVAFADDSSQIIYSGSDDGLIKVWDRRTWIDENDPKPVGMLAGHMDGITYISSKGDGRHLISNSKDQSIKLWDVRVFSSDCAAENTLRAVHSQSWDYRWQGVPKRLYNTKDRLDGDTSVMTYRGHIITRTLVRCKFSPVETTGQRFIYTGCGGGRLVIYDALTGKIKMDEREHTSCVRDVSWHPSKNEILTSSWDGSVGRWYYSTKETSSEKRKSPFLRRSDRIASKKRREQEVK</sequence>
<organism evidence="3 4">
    <name type="scientific">Nicrophorus vespilloides</name>
    <name type="common">Boreal carrion beetle</name>
    <dbReference type="NCBI Taxonomy" id="110193"/>
    <lineage>
        <taxon>Eukaryota</taxon>
        <taxon>Metazoa</taxon>
        <taxon>Ecdysozoa</taxon>
        <taxon>Arthropoda</taxon>
        <taxon>Hexapoda</taxon>
        <taxon>Insecta</taxon>
        <taxon>Pterygota</taxon>
        <taxon>Neoptera</taxon>
        <taxon>Endopterygota</taxon>
        <taxon>Coleoptera</taxon>
        <taxon>Polyphaga</taxon>
        <taxon>Staphyliniformia</taxon>
        <taxon>Silphidae</taxon>
        <taxon>Nicrophorinae</taxon>
        <taxon>Nicrophorus</taxon>
    </lineage>
</organism>
<evidence type="ECO:0000256" key="2">
    <source>
        <dbReference type="SAM" id="MobiDB-lite"/>
    </source>
</evidence>
<dbReference type="PROSITE" id="PS50294">
    <property type="entry name" value="WD_REPEATS_REGION"/>
    <property type="match status" value="2"/>
</dbReference>
<gene>
    <name evidence="4" type="primary">LOC108564478</name>
</gene>
<dbReference type="PROSITE" id="PS50082">
    <property type="entry name" value="WD_REPEATS_2"/>
    <property type="match status" value="4"/>
</dbReference>
<feature type="repeat" description="WD" evidence="1">
    <location>
        <begin position="132"/>
        <end position="173"/>
    </location>
</feature>
<feature type="repeat" description="WD" evidence="1">
    <location>
        <begin position="445"/>
        <end position="486"/>
    </location>
</feature>
<dbReference type="RefSeq" id="XP_017779028.1">
    <property type="nucleotide sequence ID" value="XM_017923539.1"/>
</dbReference>
<dbReference type="InterPro" id="IPR051859">
    <property type="entry name" value="DCAF"/>
</dbReference>
<reference evidence="4" key="1">
    <citation type="submission" date="2025-08" db="UniProtKB">
        <authorList>
            <consortium name="RefSeq"/>
        </authorList>
    </citation>
    <scope>IDENTIFICATION</scope>
    <source>
        <tissue evidence="4">Whole Larva</tissue>
    </source>
</reference>
<keyword evidence="3" id="KW-1185">Reference proteome</keyword>
<dbReference type="InterPro" id="IPR036322">
    <property type="entry name" value="WD40_repeat_dom_sf"/>
</dbReference>
<name>A0ABM1MWS8_NICVS</name>
<dbReference type="InterPro" id="IPR001680">
    <property type="entry name" value="WD40_rpt"/>
</dbReference>
<dbReference type="Pfam" id="PF00400">
    <property type="entry name" value="WD40"/>
    <property type="match status" value="4"/>
</dbReference>
<evidence type="ECO:0000313" key="4">
    <source>
        <dbReference type="RefSeq" id="XP_017779028.1"/>
    </source>
</evidence>
<protein>
    <submittedName>
        <fullName evidence="4">DDB1- and CUL4-associated factor 11</fullName>
    </submittedName>
</protein>
<dbReference type="PANTHER" id="PTHR19847">
    <property type="entry name" value="DDB1- AND CUL4-ASSOCIATED FACTOR 11"/>
    <property type="match status" value="1"/>
</dbReference>
<evidence type="ECO:0000313" key="3">
    <source>
        <dbReference type="Proteomes" id="UP000695000"/>
    </source>
</evidence>
<proteinExistence type="predicted"/>
<feature type="repeat" description="WD" evidence="1">
    <location>
        <begin position="267"/>
        <end position="300"/>
    </location>
</feature>
<feature type="repeat" description="WD" evidence="1">
    <location>
        <begin position="316"/>
        <end position="350"/>
    </location>
</feature>
<dbReference type="Gene3D" id="2.130.10.10">
    <property type="entry name" value="YVTN repeat-like/Quinoprotein amine dehydrogenase"/>
    <property type="match status" value="2"/>
</dbReference>
<dbReference type="SMART" id="SM00320">
    <property type="entry name" value="WD40"/>
    <property type="match status" value="7"/>
</dbReference>
<feature type="region of interest" description="Disordered" evidence="2">
    <location>
        <begin position="479"/>
        <end position="510"/>
    </location>
</feature>
<feature type="compositionally biased region" description="Basic and acidic residues" evidence="2">
    <location>
        <begin position="483"/>
        <end position="510"/>
    </location>
</feature>
<dbReference type="PANTHER" id="PTHR19847:SF7">
    <property type="entry name" value="DDB1- AND CUL4-ASSOCIATED FACTOR 11"/>
    <property type="match status" value="1"/>
</dbReference>
<keyword evidence="1" id="KW-0853">WD repeat</keyword>